<evidence type="ECO:0000313" key="3">
    <source>
        <dbReference type="Proteomes" id="UP000886800"/>
    </source>
</evidence>
<dbReference type="NCBIfam" id="TIGR03915">
    <property type="entry name" value="SAM_7_link_chp"/>
    <property type="match status" value="1"/>
</dbReference>
<dbReference type="AlphaFoldDB" id="A0A9D1WQ48"/>
<accession>A0A9D1WQ48</accession>
<comment type="caution">
    <text evidence="2">The sequence shown here is derived from an EMBL/GenBank/DDBJ whole genome shotgun (WGS) entry which is preliminary data.</text>
</comment>
<name>A0A9D1WQ48_9FIRM</name>
<evidence type="ECO:0000259" key="1">
    <source>
        <dbReference type="Pfam" id="PF13566"/>
    </source>
</evidence>
<sequence>MPDRTTIAYTYDGSFAGLLCCIFDSYLRKERPVEILLEGDPTFYPRRQIQTDPAHAKRVWRSLLQISREAADWVAAGWASCAPNRETALYQFVRLLYQYGAKVTSLFADPAVDRVFRMVRTQRNEAHLYTELLRFSEYGGGLVAVISPKCLVLPQLARHFADRFPEEAFLIYDEAHRQGLFYRPYQWTIQPVERLDLNRPEEGEQCLRELWQRYYDTISIQGRYNPKCRQTHCPKRFWKHMTEMEGCNPLESSGGQQLAAPAPPVLPADASIKIS</sequence>
<protein>
    <submittedName>
        <fullName evidence="2">TIGR03915 family putative DNA repair protein</fullName>
    </submittedName>
</protein>
<feature type="domain" description="DUF4130" evidence="1">
    <location>
        <begin position="83"/>
        <end position="243"/>
    </location>
</feature>
<gene>
    <name evidence="2" type="ORF">H9736_02160</name>
</gene>
<evidence type="ECO:0000313" key="2">
    <source>
        <dbReference type="EMBL" id="HIX65031.1"/>
    </source>
</evidence>
<proteinExistence type="predicted"/>
<dbReference type="EMBL" id="DXES01000042">
    <property type="protein sequence ID" value="HIX65031.1"/>
    <property type="molecule type" value="Genomic_DNA"/>
</dbReference>
<organism evidence="2 3">
    <name type="scientific">Candidatus Anaerotruncus excrementipullorum</name>
    <dbReference type="NCBI Taxonomy" id="2838465"/>
    <lineage>
        <taxon>Bacteria</taxon>
        <taxon>Bacillati</taxon>
        <taxon>Bacillota</taxon>
        <taxon>Clostridia</taxon>
        <taxon>Eubacteriales</taxon>
        <taxon>Oscillospiraceae</taxon>
        <taxon>Anaerotruncus</taxon>
    </lineage>
</organism>
<reference evidence="2" key="2">
    <citation type="submission" date="2021-04" db="EMBL/GenBank/DDBJ databases">
        <authorList>
            <person name="Gilroy R."/>
        </authorList>
    </citation>
    <scope>NUCLEOTIDE SEQUENCE</scope>
    <source>
        <strain evidence="2">CHK188-5543</strain>
    </source>
</reference>
<dbReference type="Pfam" id="PF13566">
    <property type="entry name" value="DUF4130"/>
    <property type="match status" value="1"/>
</dbReference>
<dbReference type="Proteomes" id="UP000886800">
    <property type="component" value="Unassembled WGS sequence"/>
</dbReference>
<dbReference type="InterPro" id="IPR023875">
    <property type="entry name" value="DNA_repair_put"/>
</dbReference>
<dbReference type="InterPro" id="IPR025404">
    <property type="entry name" value="DUF4130"/>
</dbReference>
<reference evidence="2" key="1">
    <citation type="journal article" date="2021" name="PeerJ">
        <title>Extensive microbial diversity within the chicken gut microbiome revealed by metagenomics and culture.</title>
        <authorList>
            <person name="Gilroy R."/>
            <person name="Ravi A."/>
            <person name="Getino M."/>
            <person name="Pursley I."/>
            <person name="Horton D.L."/>
            <person name="Alikhan N.F."/>
            <person name="Baker D."/>
            <person name="Gharbi K."/>
            <person name="Hall N."/>
            <person name="Watson M."/>
            <person name="Adriaenssens E.M."/>
            <person name="Foster-Nyarko E."/>
            <person name="Jarju S."/>
            <person name="Secka A."/>
            <person name="Antonio M."/>
            <person name="Oren A."/>
            <person name="Chaudhuri R.R."/>
            <person name="La Ragione R."/>
            <person name="Hildebrand F."/>
            <person name="Pallen M.J."/>
        </authorList>
    </citation>
    <scope>NUCLEOTIDE SEQUENCE</scope>
    <source>
        <strain evidence="2">CHK188-5543</strain>
    </source>
</reference>